<name>B0VH60_CLOAI</name>
<dbReference type="PANTHER" id="PTHR11669:SF8">
    <property type="entry name" value="DNA POLYMERASE III SUBUNIT DELTA"/>
    <property type="match status" value="1"/>
</dbReference>
<proteinExistence type="predicted"/>
<dbReference type="EMBL" id="CU466930">
    <property type="protein sequence ID" value="CAO80675.1"/>
    <property type="molecule type" value="Genomic_DNA"/>
</dbReference>
<dbReference type="SUPFAM" id="SSF52540">
    <property type="entry name" value="P-loop containing nucleoside triphosphate hydrolases"/>
    <property type="match status" value="1"/>
</dbReference>
<dbReference type="KEGG" id="caci:CLOAM0793"/>
<accession>B0VH60</accession>
<dbReference type="PANTHER" id="PTHR11669">
    <property type="entry name" value="REPLICATION FACTOR C / DNA POLYMERASE III GAMMA-TAU SUBUNIT"/>
    <property type="match status" value="1"/>
</dbReference>
<protein>
    <submittedName>
        <fullName evidence="1">DNA polymerase III, delta prime subunit (HolB-like)</fullName>
        <ecNumber evidence="1">2.7.7.7</ecNumber>
    </submittedName>
</protein>
<dbReference type="EC" id="2.7.7.7" evidence="1"/>
<evidence type="ECO:0000313" key="1">
    <source>
        <dbReference type="EMBL" id="CAO80675.1"/>
    </source>
</evidence>
<dbReference type="Pfam" id="PF13177">
    <property type="entry name" value="DNA_pol3_delta2"/>
    <property type="match status" value="1"/>
</dbReference>
<organism evidence="1 2">
    <name type="scientific">Cloacimonas acidaminovorans (strain Evry)</name>
    <dbReference type="NCBI Taxonomy" id="459349"/>
    <lineage>
        <taxon>Bacteria</taxon>
        <taxon>Pseudomonadati</taxon>
        <taxon>Candidatus Cloacimonadota</taxon>
        <taxon>Candidatus Cloacimonadia</taxon>
        <taxon>Candidatus Cloacimonadales</taxon>
        <taxon>Candidatus Cloacimonadaceae</taxon>
        <taxon>Candidatus Cloacimonas</taxon>
    </lineage>
</organism>
<dbReference type="GO" id="GO:0006261">
    <property type="term" value="P:DNA-templated DNA replication"/>
    <property type="evidence" value="ECO:0007669"/>
    <property type="project" value="TreeGrafter"/>
</dbReference>
<gene>
    <name evidence="1" type="ordered locus">CLOAM0793</name>
</gene>
<dbReference type="Proteomes" id="UP000002019">
    <property type="component" value="Chromosome"/>
</dbReference>
<keyword evidence="1" id="KW-0548">Nucleotidyltransferase</keyword>
<dbReference type="eggNOG" id="COG0470">
    <property type="taxonomic scope" value="Bacteria"/>
</dbReference>
<keyword evidence="2" id="KW-1185">Reference proteome</keyword>
<dbReference type="GO" id="GO:0003887">
    <property type="term" value="F:DNA-directed DNA polymerase activity"/>
    <property type="evidence" value="ECO:0007669"/>
    <property type="project" value="UniProtKB-EC"/>
</dbReference>
<dbReference type="AlphaFoldDB" id="B0VH60"/>
<evidence type="ECO:0000313" key="2">
    <source>
        <dbReference type="Proteomes" id="UP000002019"/>
    </source>
</evidence>
<dbReference type="STRING" id="459349.CLOAM0793"/>
<dbReference type="OrthoDB" id="9810148at2"/>
<keyword evidence="1" id="KW-0808">Transferase</keyword>
<dbReference type="HOGENOM" id="CLU_006229_4_0_0"/>
<sequence>MLPKIKGQENALELLDKAIENDRIAQAYLFYGSDGVGKFTTALYFGMAVNCLATSELKPCGECDACHKFLQLEHPDFVYLFPTPNLNLSVEGEIKNTDAQKSYEAYLQNKINTPWKDFFFKDATEIRKESITLLNKRLELSIHEAKYRIVIIEDADMMNNATANAFLKTLEEPPERTIIILITERLPLILPTILSRTQPVYFKPLTRGVIEEILINEFEINSALARSASRICAGNLKTAIRIASESESLSSNWAFEIFSLAAEENDLGYLELAERYKKQQTIDQVIDLLKYIRIIASDLGSLSTNPDSEITNIDKLDFLKPIAEANLGIDDRLYDFLLFLEDLNRKVEGYANLNLVLTNLYLNCKHLLKP</sequence>
<dbReference type="InterPro" id="IPR027417">
    <property type="entry name" value="P-loop_NTPase"/>
</dbReference>
<dbReference type="RefSeq" id="WP_015424534.1">
    <property type="nucleotide sequence ID" value="NC_020449.1"/>
</dbReference>
<reference evidence="1 2" key="1">
    <citation type="journal article" date="2008" name="J. Bacteriol.">
        <title>'Candidatus Cloacamonas acidaminovorans': genome sequence reconstruction provides a first glimpse of a new bacterial division.</title>
        <authorList>
            <person name="Pelletier E."/>
            <person name="Kreimeyer A."/>
            <person name="Bocs S."/>
            <person name="Rouy Z."/>
            <person name="Gyapay G."/>
            <person name="Chouari R."/>
            <person name="Riviere D."/>
            <person name="Ganesan A."/>
            <person name="Daegelen P."/>
            <person name="Sghir A."/>
            <person name="Cohen G.N."/>
            <person name="Medigue C."/>
            <person name="Weissenbach J."/>
            <person name="Le Paslier D."/>
        </authorList>
    </citation>
    <scope>NUCLEOTIDE SEQUENCE [LARGE SCALE GENOMIC DNA]</scope>
    <source>
        <strain evidence="2">Evry</strain>
    </source>
</reference>
<dbReference type="InterPro" id="IPR050238">
    <property type="entry name" value="DNA_Rep/Repair_Clamp_Loader"/>
</dbReference>
<dbReference type="Gene3D" id="3.40.50.300">
    <property type="entry name" value="P-loop containing nucleotide triphosphate hydrolases"/>
    <property type="match status" value="1"/>
</dbReference>